<keyword evidence="7" id="KW-1133">Transmembrane helix</keyword>
<keyword evidence="2" id="KW-0004">4Fe-4S</keyword>
<dbReference type="PROSITE" id="PS00198">
    <property type="entry name" value="4FE4S_FER_1"/>
    <property type="match status" value="1"/>
</dbReference>
<keyword evidence="7" id="KW-0472">Membrane</keyword>
<feature type="transmembrane region" description="Helical" evidence="7">
    <location>
        <begin position="196"/>
        <end position="215"/>
    </location>
</feature>
<feature type="transmembrane region" description="Helical" evidence="7">
    <location>
        <begin position="137"/>
        <end position="158"/>
    </location>
</feature>
<sequence>MKRIRRFLDLGNLRRFRAIVQLVSFVLLVYGAYFAIDLGSNMPVLSCGYDRQNGGMCYLLPLQHQLGRPLGMLFSMASIGILVGFVTFLLWFIVFNKAWCGFVCPLGTMQDWLTSLRKLFGIRYSSYNQTQFNRLKVIKYVLLVLLLLLPVAIGAGLIGGEWRAAFCQICPGRMITPLFVGDFSQWTIDFSSKTTMILTALGMVITGMFLAGSFVKKRFFCFFCPMSALQYSFSKFSILKLKKDGGKCTKCGDCYTVCDMQIKDIADDVQSRDILRDDCTLCMKCIAACPEEGCLQADIAGLTIFQSTKEGFSKRMQIDRPGGEDERP</sequence>
<evidence type="ECO:0000256" key="2">
    <source>
        <dbReference type="ARBA" id="ARBA00022485"/>
    </source>
</evidence>
<keyword evidence="4" id="KW-0249">Electron transport</keyword>
<evidence type="ECO:0000313" key="9">
    <source>
        <dbReference type="EMBL" id="XAU14245.1"/>
    </source>
</evidence>
<dbReference type="RefSeq" id="WP_345969323.1">
    <property type="nucleotide sequence ID" value="NZ_CP147920.1"/>
</dbReference>
<evidence type="ECO:0000256" key="7">
    <source>
        <dbReference type="SAM" id="Phobius"/>
    </source>
</evidence>
<dbReference type="Pfam" id="PF12801">
    <property type="entry name" value="Fer4_5"/>
    <property type="match status" value="2"/>
</dbReference>
<protein>
    <submittedName>
        <fullName evidence="9">4Fe-4S binding protein</fullName>
    </submittedName>
</protein>
<dbReference type="SUPFAM" id="SSF54862">
    <property type="entry name" value="4Fe-4S ferredoxins"/>
    <property type="match status" value="1"/>
</dbReference>
<accession>A0ABZ3H959</accession>
<dbReference type="EMBL" id="CP147920">
    <property type="protein sequence ID" value="XAU14245.1"/>
    <property type="molecule type" value="Genomic_DNA"/>
</dbReference>
<keyword evidence="5" id="KW-0408">Iron</keyword>
<keyword evidence="6" id="KW-0411">Iron-sulfur</keyword>
<feature type="domain" description="4Fe-4S ferredoxin-type" evidence="8">
    <location>
        <begin position="270"/>
        <end position="300"/>
    </location>
</feature>
<keyword evidence="3" id="KW-0479">Metal-binding</keyword>
<feature type="transmembrane region" description="Helical" evidence="7">
    <location>
        <begin position="70"/>
        <end position="93"/>
    </location>
</feature>
<reference evidence="9 10" key="1">
    <citation type="submission" date="2024-03" db="EMBL/GenBank/DDBJ databases">
        <title>Sulfurimonas sp. HSL3-1.</title>
        <authorList>
            <person name="Wang S."/>
        </authorList>
    </citation>
    <scope>NUCLEOTIDE SEQUENCE [LARGE SCALE GENOMIC DNA]</scope>
    <source>
        <strain evidence="9 10">HSL3-1</strain>
    </source>
</reference>
<evidence type="ECO:0000256" key="4">
    <source>
        <dbReference type="ARBA" id="ARBA00022982"/>
    </source>
</evidence>
<evidence type="ECO:0000256" key="6">
    <source>
        <dbReference type="ARBA" id="ARBA00023014"/>
    </source>
</evidence>
<evidence type="ECO:0000256" key="1">
    <source>
        <dbReference type="ARBA" id="ARBA00022448"/>
    </source>
</evidence>
<keyword evidence="10" id="KW-1185">Reference proteome</keyword>
<feature type="domain" description="4Fe-4S ferredoxin-type" evidence="8">
    <location>
        <begin position="239"/>
        <end position="268"/>
    </location>
</feature>
<organism evidence="9 10">
    <name type="scientific">Sulfurimonas diazotrophicus</name>
    <dbReference type="NCBI Taxonomy" id="3131939"/>
    <lineage>
        <taxon>Bacteria</taxon>
        <taxon>Pseudomonadati</taxon>
        <taxon>Campylobacterota</taxon>
        <taxon>Epsilonproteobacteria</taxon>
        <taxon>Campylobacterales</taxon>
        <taxon>Sulfurimonadaceae</taxon>
        <taxon>Sulfurimonas</taxon>
    </lineage>
</organism>
<proteinExistence type="predicted"/>
<dbReference type="Gene3D" id="3.30.70.20">
    <property type="match status" value="1"/>
</dbReference>
<feature type="transmembrane region" description="Helical" evidence="7">
    <location>
        <begin position="16"/>
        <end position="36"/>
    </location>
</feature>
<dbReference type="PROSITE" id="PS51379">
    <property type="entry name" value="4FE4S_FER_2"/>
    <property type="match status" value="2"/>
</dbReference>
<dbReference type="InterPro" id="IPR017896">
    <property type="entry name" value="4Fe4S_Fe-S-bd"/>
</dbReference>
<keyword evidence="1" id="KW-0813">Transport</keyword>
<evidence type="ECO:0000313" key="10">
    <source>
        <dbReference type="Proteomes" id="UP001447842"/>
    </source>
</evidence>
<dbReference type="PANTHER" id="PTHR30176">
    <property type="entry name" value="FERREDOXIN-TYPE PROTEIN NAPH"/>
    <property type="match status" value="1"/>
</dbReference>
<keyword evidence="7" id="KW-0812">Transmembrane</keyword>
<dbReference type="InterPro" id="IPR017900">
    <property type="entry name" value="4Fe4S_Fe_S_CS"/>
</dbReference>
<dbReference type="PANTHER" id="PTHR30176:SF3">
    <property type="entry name" value="FERREDOXIN-TYPE PROTEIN NAPH"/>
    <property type="match status" value="1"/>
</dbReference>
<gene>
    <name evidence="9" type="ORF">WCY31_08240</name>
</gene>
<evidence type="ECO:0000256" key="3">
    <source>
        <dbReference type="ARBA" id="ARBA00022723"/>
    </source>
</evidence>
<dbReference type="Proteomes" id="UP001447842">
    <property type="component" value="Chromosome"/>
</dbReference>
<dbReference type="Pfam" id="PF13237">
    <property type="entry name" value="Fer4_10"/>
    <property type="match status" value="1"/>
</dbReference>
<evidence type="ECO:0000256" key="5">
    <source>
        <dbReference type="ARBA" id="ARBA00023004"/>
    </source>
</evidence>
<evidence type="ECO:0000259" key="8">
    <source>
        <dbReference type="PROSITE" id="PS51379"/>
    </source>
</evidence>
<name>A0ABZ3H959_9BACT</name>
<dbReference type="InterPro" id="IPR051684">
    <property type="entry name" value="Electron_Trans/Redox"/>
</dbReference>